<evidence type="ECO:0000313" key="1">
    <source>
        <dbReference type="EMBL" id="SCC68669.1"/>
    </source>
</evidence>
<proteinExistence type="predicted"/>
<dbReference type="EMBL" id="FMBG01000025">
    <property type="protein sequence ID" value="SCC68669.1"/>
    <property type="molecule type" value="Genomic_DNA"/>
</dbReference>
<accession>A0AB37Z1M2</accession>
<name>A0AB37Z1M2_9BACI</name>
<reference evidence="1 2" key="1">
    <citation type="submission" date="2016-08" db="EMBL/GenBank/DDBJ databases">
        <authorList>
            <person name="Loux V."/>
            <person name="Rue O."/>
        </authorList>
    </citation>
    <scope>NUCLEOTIDE SEQUENCE [LARGE SCALE GENOMIC DNA]</scope>
    <source>
        <strain evidence="1 2">WSBC_10311</strain>
    </source>
</reference>
<dbReference type="AlphaFoldDB" id="A0AB37Z1M2"/>
<comment type="caution">
    <text evidence="1">The sequence shown here is derived from an EMBL/GenBank/DDBJ whole genome shotgun (WGS) entry which is preliminary data.</text>
</comment>
<evidence type="ECO:0000313" key="2">
    <source>
        <dbReference type="Proteomes" id="UP000195728"/>
    </source>
</evidence>
<dbReference type="RefSeq" id="WP_176373196.1">
    <property type="nucleotide sequence ID" value="NZ_FMBG01000025.1"/>
</dbReference>
<gene>
    <name evidence="1" type="ORF">BC10311_06149</name>
</gene>
<sequence length="53" mass="5944">MKFKQIILAGAVLASSTFTSLTKAHANDVLLIDRYLLIKLHTKPTQILKDSYL</sequence>
<dbReference type="Proteomes" id="UP000195728">
    <property type="component" value="Unassembled WGS sequence"/>
</dbReference>
<organism evidence="1 2">
    <name type="scientific">Bacillus wiedmannii</name>
    <dbReference type="NCBI Taxonomy" id="1890302"/>
    <lineage>
        <taxon>Bacteria</taxon>
        <taxon>Bacillati</taxon>
        <taxon>Bacillota</taxon>
        <taxon>Bacilli</taxon>
        <taxon>Bacillales</taxon>
        <taxon>Bacillaceae</taxon>
        <taxon>Bacillus</taxon>
        <taxon>Bacillus cereus group</taxon>
    </lineage>
</organism>
<protein>
    <submittedName>
        <fullName evidence="1">Uncharacterized protein</fullName>
    </submittedName>
</protein>